<dbReference type="GO" id="GO:0005524">
    <property type="term" value="F:ATP binding"/>
    <property type="evidence" value="ECO:0007669"/>
    <property type="project" value="UniProtKB-UniRule"/>
</dbReference>
<dbReference type="SMART" id="SM00874">
    <property type="entry name" value="B5"/>
    <property type="match status" value="1"/>
</dbReference>
<evidence type="ECO:0000256" key="16">
    <source>
        <dbReference type="PROSITE-ProRule" id="PRU00209"/>
    </source>
</evidence>
<dbReference type="InterPro" id="IPR045060">
    <property type="entry name" value="Phe-tRNA-ligase_IIc_bsu"/>
</dbReference>
<sequence length="793" mass="89204">MKISYNWLKEYLDIDLSPEDLAEQITNAGLEVEEIITTVQAVNNVVVGKILSCEKHPDADKLSVCQVSDGKDTYQVICGAPNVAAGQSIPFAMVGAKLPVGLKIKKAKIRGVESMGMICSREELALEEHSEGIWALEDAPEAGTDFNEVLRKKSDVIFDLFITANRADCFSHIGIAREIAAFVGKEVRLPQFSLIEKSSRGIEQALSVKIEYKEGCPRYAARVIENVTVGPSPDWLVERLEAVGLRSINNIVDITNYVLYELGQPLHAFDYDTIEGAEIVVKGSKSGDTFVTLDDKERKLPENTVMICDAQKPVAIGGIMGGQNSEVSADTKTVLLESAYFDPRHIITSSRQLGLMTDASQRFEKGTDYAGVLFALDRAAALIAELGKGQVLQGFIDIYPEPIKETRVKLDLSRVNKILGSGLSDKEITELLSRVHLHYIKGEVTVPSYRHDIKQDIDLIEEVARLKNYDNLPTSVIEPLSLEQPIRNRELSYQAMRDALTRTGLQEVFTNSMISARQIIRFEEKEAVRILNPISDDLAYMRQSLFSGLLPVVSYNLNRHQKMIPVFEIGRIFNKSDGELPEQPTRVALALCGLRAPFNWAQKEEPVDFFDLKGILEDFFNEIHLDKVEFILYSDSSFYRKHHAAEIRINGKIAGTCGEINKETRKRFGINQPVFGAELDFELIEKNMKRELKYQTIPRFPYIEKDVAFVVDKTMAAEEVMGMIRKYGGRLLSDLHIFDIYEGEKIAAGKKSIAFRLRFQSLERTLKDSEVEQVFRKIIKKAESIHGIPIRDQ</sequence>
<keyword evidence="9 15" id="KW-0067">ATP-binding</keyword>
<dbReference type="InterPro" id="IPR005121">
    <property type="entry name" value="Fdx_antiC-bd"/>
</dbReference>
<dbReference type="GO" id="GO:0006432">
    <property type="term" value="P:phenylalanyl-tRNA aminoacylation"/>
    <property type="evidence" value="ECO:0007669"/>
    <property type="project" value="UniProtKB-UniRule"/>
</dbReference>
<dbReference type="PROSITE" id="PS51447">
    <property type="entry name" value="FDX_ACB"/>
    <property type="match status" value="1"/>
</dbReference>
<evidence type="ECO:0000256" key="3">
    <source>
        <dbReference type="ARBA" id="ARBA00011209"/>
    </source>
</evidence>
<evidence type="ECO:0000256" key="1">
    <source>
        <dbReference type="ARBA" id="ARBA00004496"/>
    </source>
</evidence>
<dbReference type="NCBIfam" id="NF045760">
    <property type="entry name" value="YtpR"/>
    <property type="match status" value="1"/>
</dbReference>
<evidence type="ECO:0000256" key="4">
    <source>
        <dbReference type="ARBA" id="ARBA00022490"/>
    </source>
</evidence>
<name>A0A7V5VF49_CALAY</name>
<keyword evidence="6 15" id="KW-0436">Ligase</keyword>
<dbReference type="Gene3D" id="2.40.50.140">
    <property type="entry name" value="Nucleic acid-binding proteins"/>
    <property type="match status" value="1"/>
</dbReference>
<evidence type="ECO:0000313" key="20">
    <source>
        <dbReference type="EMBL" id="HHM02094.1"/>
    </source>
</evidence>
<dbReference type="SUPFAM" id="SSF46955">
    <property type="entry name" value="Putative DNA-binding domain"/>
    <property type="match status" value="1"/>
</dbReference>
<dbReference type="PROSITE" id="PS50886">
    <property type="entry name" value="TRBD"/>
    <property type="match status" value="1"/>
</dbReference>
<reference evidence="20" key="1">
    <citation type="journal article" date="2020" name="mSystems">
        <title>Genome- and Community-Level Interaction Insights into Carbon Utilization and Element Cycling Functions of Hydrothermarchaeota in Hydrothermal Sediment.</title>
        <authorList>
            <person name="Zhou Z."/>
            <person name="Liu Y."/>
            <person name="Xu W."/>
            <person name="Pan J."/>
            <person name="Luo Z.H."/>
            <person name="Li M."/>
        </authorList>
    </citation>
    <scope>NUCLEOTIDE SEQUENCE [LARGE SCALE GENOMIC DNA]</scope>
    <source>
        <strain evidence="20">HyVt-460</strain>
    </source>
</reference>
<evidence type="ECO:0000256" key="8">
    <source>
        <dbReference type="ARBA" id="ARBA00022741"/>
    </source>
</evidence>
<dbReference type="GO" id="GO:0000287">
    <property type="term" value="F:magnesium ion binding"/>
    <property type="evidence" value="ECO:0007669"/>
    <property type="project" value="UniProtKB-UniRule"/>
</dbReference>
<dbReference type="InterPro" id="IPR004532">
    <property type="entry name" value="Phe-tRNA-ligase_IIc_bsu_bact"/>
</dbReference>
<dbReference type="InterPro" id="IPR002547">
    <property type="entry name" value="tRNA-bd_dom"/>
</dbReference>
<dbReference type="Pfam" id="PF01588">
    <property type="entry name" value="tRNA_bind"/>
    <property type="match status" value="1"/>
</dbReference>
<dbReference type="InterPro" id="IPR045864">
    <property type="entry name" value="aa-tRNA-synth_II/BPL/LPL"/>
</dbReference>
<evidence type="ECO:0000256" key="11">
    <source>
        <dbReference type="ARBA" id="ARBA00022884"/>
    </source>
</evidence>
<dbReference type="FunFam" id="3.50.40.10:FF:000001">
    <property type="entry name" value="Phenylalanine--tRNA ligase beta subunit"/>
    <property type="match status" value="1"/>
</dbReference>
<dbReference type="SUPFAM" id="SSF56037">
    <property type="entry name" value="PheT/TilS domain"/>
    <property type="match status" value="1"/>
</dbReference>
<dbReference type="Gene3D" id="3.50.40.10">
    <property type="entry name" value="Phenylalanyl-trna Synthetase, Chain B, domain 3"/>
    <property type="match status" value="1"/>
</dbReference>
<dbReference type="PROSITE" id="PS51483">
    <property type="entry name" value="B5"/>
    <property type="match status" value="1"/>
</dbReference>
<dbReference type="InterPro" id="IPR005147">
    <property type="entry name" value="tRNA_synthase_B5-dom"/>
</dbReference>
<feature type="domain" description="FDX-ACB" evidence="18">
    <location>
        <begin position="698"/>
        <end position="791"/>
    </location>
</feature>
<dbReference type="Pfam" id="PF17759">
    <property type="entry name" value="tRNA_synthFbeta"/>
    <property type="match status" value="1"/>
</dbReference>
<dbReference type="SMART" id="SM00873">
    <property type="entry name" value="B3_4"/>
    <property type="match status" value="1"/>
</dbReference>
<evidence type="ECO:0000256" key="7">
    <source>
        <dbReference type="ARBA" id="ARBA00022723"/>
    </source>
</evidence>
<dbReference type="InterPro" id="IPR009061">
    <property type="entry name" value="DNA-bd_dom_put_sf"/>
</dbReference>
<dbReference type="InterPro" id="IPR033714">
    <property type="entry name" value="tRNA_bind_bactPheRS"/>
</dbReference>
<dbReference type="NCBIfam" id="TIGR00472">
    <property type="entry name" value="pheT_bact"/>
    <property type="match status" value="1"/>
</dbReference>
<dbReference type="GO" id="GO:0009328">
    <property type="term" value="C:phenylalanine-tRNA ligase complex"/>
    <property type="evidence" value="ECO:0007669"/>
    <property type="project" value="TreeGrafter"/>
</dbReference>
<keyword evidence="4 15" id="KW-0963">Cytoplasm</keyword>
<dbReference type="HAMAP" id="MF_00283">
    <property type="entry name" value="Phe_tRNA_synth_beta1"/>
    <property type="match status" value="1"/>
</dbReference>
<comment type="caution">
    <text evidence="20">The sequence shown here is derived from an EMBL/GenBank/DDBJ whole genome shotgun (WGS) entry which is preliminary data.</text>
</comment>
<evidence type="ECO:0000256" key="10">
    <source>
        <dbReference type="ARBA" id="ARBA00022842"/>
    </source>
</evidence>
<gene>
    <name evidence="15" type="primary">pheT</name>
    <name evidence="20" type="ORF">ENJ15_03710</name>
</gene>
<evidence type="ECO:0000256" key="13">
    <source>
        <dbReference type="ARBA" id="ARBA00023146"/>
    </source>
</evidence>
<keyword evidence="5 16" id="KW-0820">tRNA-binding</keyword>
<keyword evidence="10 15" id="KW-0460">Magnesium</keyword>
<feature type="domain" description="TRNA-binding" evidence="17">
    <location>
        <begin position="39"/>
        <end position="147"/>
    </location>
</feature>
<comment type="subcellular location">
    <subcellularLocation>
        <location evidence="1 15">Cytoplasm</location>
    </subcellularLocation>
</comment>
<evidence type="ECO:0000256" key="15">
    <source>
        <dbReference type="HAMAP-Rule" id="MF_00283"/>
    </source>
</evidence>
<feature type="binding site" evidence="15">
    <location>
        <position position="462"/>
    </location>
    <ligand>
        <name>Mg(2+)</name>
        <dbReference type="ChEBI" id="CHEBI:18420"/>
        <note>shared with alpha subunit</note>
    </ligand>
</feature>
<feature type="binding site" evidence="15">
    <location>
        <position position="461"/>
    </location>
    <ligand>
        <name>Mg(2+)</name>
        <dbReference type="ChEBI" id="CHEBI:18420"/>
        <note>shared with alpha subunit</note>
    </ligand>
</feature>
<protein>
    <recommendedName>
        <fullName evidence="15">Phenylalanine--tRNA ligase beta subunit</fullName>
        <ecNumber evidence="15">6.1.1.20</ecNumber>
    </recommendedName>
    <alternativeName>
        <fullName evidence="15">Phenylalanyl-tRNA synthetase beta subunit</fullName>
        <shortName evidence="15">PheRS</shortName>
    </alternativeName>
</protein>
<dbReference type="GO" id="GO:0000049">
    <property type="term" value="F:tRNA binding"/>
    <property type="evidence" value="ECO:0007669"/>
    <property type="project" value="UniProtKB-UniRule"/>
</dbReference>
<dbReference type="InterPro" id="IPR041616">
    <property type="entry name" value="PheRS_beta_core"/>
</dbReference>
<evidence type="ECO:0000259" key="18">
    <source>
        <dbReference type="PROSITE" id="PS51447"/>
    </source>
</evidence>
<dbReference type="GO" id="GO:0004826">
    <property type="term" value="F:phenylalanine-tRNA ligase activity"/>
    <property type="evidence" value="ECO:0007669"/>
    <property type="project" value="UniProtKB-UniRule"/>
</dbReference>
<dbReference type="PANTHER" id="PTHR10947:SF0">
    <property type="entry name" value="PHENYLALANINE--TRNA LIGASE BETA SUBUNIT"/>
    <property type="match status" value="1"/>
</dbReference>
<evidence type="ECO:0000259" key="19">
    <source>
        <dbReference type="PROSITE" id="PS51483"/>
    </source>
</evidence>
<keyword evidence="8 15" id="KW-0547">Nucleotide-binding</keyword>
<comment type="similarity">
    <text evidence="2 15">Belongs to the phenylalanyl-tRNA synthetase beta subunit family. Type 1 subfamily.</text>
</comment>
<organism evidence="20">
    <name type="scientific">Caldithrix abyssi</name>
    <dbReference type="NCBI Taxonomy" id="187145"/>
    <lineage>
        <taxon>Bacteria</taxon>
        <taxon>Pseudomonadati</taxon>
        <taxon>Calditrichota</taxon>
        <taxon>Calditrichia</taxon>
        <taxon>Calditrichales</taxon>
        <taxon>Calditrichaceae</taxon>
        <taxon>Caldithrix</taxon>
    </lineage>
</organism>
<dbReference type="InterPro" id="IPR020825">
    <property type="entry name" value="Phe-tRNA_synthase-like_B3/B4"/>
</dbReference>
<dbReference type="EC" id="6.1.1.20" evidence="15"/>
<dbReference type="InterPro" id="IPR012340">
    <property type="entry name" value="NA-bd_OB-fold"/>
</dbReference>
<accession>A0A7V5VF49</accession>
<dbReference type="SUPFAM" id="SSF54991">
    <property type="entry name" value="Anticodon-binding domain of PheRS"/>
    <property type="match status" value="1"/>
</dbReference>
<dbReference type="CDD" id="cd00769">
    <property type="entry name" value="PheRS_beta_core"/>
    <property type="match status" value="1"/>
</dbReference>
<dbReference type="FunFam" id="3.30.70.380:FF:000001">
    <property type="entry name" value="Phenylalanine--tRNA ligase beta subunit"/>
    <property type="match status" value="1"/>
</dbReference>
<dbReference type="Pfam" id="PF03484">
    <property type="entry name" value="B5"/>
    <property type="match status" value="1"/>
</dbReference>
<keyword evidence="13 15" id="KW-0030">Aminoacyl-tRNA synthetase</keyword>
<evidence type="ECO:0000256" key="12">
    <source>
        <dbReference type="ARBA" id="ARBA00022917"/>
    </source>
</evidence>
<dbReference type="InterPro" id="IPR005146">
    <property type="entry name" value="B3/B4_tRNA-bd"/>
</dbReference>
<keyword evidence="11 16" id="KW-0694">RNA-binding</keyword>
<keyword evidence="12 15" id="KW-0648">Protein biosynthesis</keyword>
<dbReference type="Gene3D" id="3.30.930.10">
    <property type="entry name" value="Bira Bifunctional Protein, Domain 2"/>
    <property type="match status" value="1"/>
</dbReference>
<evidence type="ECO:0000256" key="14">
    <source>
        <dbReference type="ARBA" id="ARBA00049255"/>
    </source>
</evidence>
<dbReference type="Proteomes" id="UP000885771">
    <property type="component" value="Unassembled WGS sequence"/>
</dbReference>
<feature type="binding site" evidence="15">
    <location>
        <position position="452"/>
    </location>
    <ligand>
        <name>Mg(2+)</name>
        <dbReference type="ChEBI" id="CHEBI:18420"/>
        <note>shared with alpha subunit</note>
    </ligand>
</feature>
<dbReference type="Gene3D" id="3.30.56.10">
    <property type="match status" value="2"/>
</dbReference>
<evidence type="ECO:0000256" key="9">
    <source>
        <dbReference type="ARBA" id="ARBA00022840"/>
    </source>
</evidence>
<comment type="subunit">
    <text evidence="3 15">Tetramer of two alpha and two beta subunits.</text>
</comment>
<dbReference type="Pfam" id="PF03147">
    <property type="entry name" value="FDX-ACB"/>
    <property type="match status" value="1"/>
</dbReference>
<comment type="cofactor">
    <cofactor evidence="15">
        <name>Mg(2+)</name>
        <dbReference type="ChEBI" id="CHEBI:18420"/>
    </cofactor>
    <text evidence="15">Binds 2 magnesium ions per tetramer.</text>
</comment>
<dbReference type="EMBL" id="DRLI01000141">
    <property type="protein sequence ID" value="HHM02094.1"/>
    <property type="molecule type" value="Genomic_DNA"/>
</dbReference>
<dbReference type="SMART" id="SM00896">
    <property type="entry name" value="FDX-ACB"/>
    <property type="match status" value="1"/>
</dbReference>
<dbReference type="InterPro" id="IPR036690">
    <property type="entry name" value="Fdx_antiC-bd_sf"/>
</dbReference>
<evidence type="ECO:0000256" key="2">
    <source>
        <dbReference type="ARBA" id="ARBA00008653"/>
    </source>
</evidence>
<dbReference type="SUPFAM" id="SSF50249">
    <property type="entry name" value="Nucleic acid-binding proteins"/>
    <property type="match status" value="1"/>
</dbReference>
<proteinExistence type="inferred from homology"/>
<evidence type="ECO:0000256" key="6">
    <source>
        <dbReference type="ARBA" id="ARBA00022598"/>
    </source>
</evidence>
<comment type="catalytic activity">
    <reaction evidence="14 15">
        <text>tRNA(Phe) + L-phenylalanine + ATP = L-phenylalanyl-tRNA(Phe) + AMP + diphosphate + H(+)</text>
        <dbReference type="Rhea" id="RHEA:19413"/>
        <dbReference type="Rhea" id="RHEA-COMP:9668"/>
        <dbReference type="Rhea" id="RHEA-COMP:9699"/>
        <dbReference type="ChEBI" id="CHEBI:15378"/>
        <dbReference type="ChEBI" id="CHEBI:30616"/>
        <dbReference type="ChEBI" id="CHEBI:33019"/>
        <dbReference type="ChEBI" id="CHEBI:58095"/>
        <dbReference type="ChEBI" id="CHEBI:78442"/>
        <dbReference type="ChEBI" id="CHEBI:78531"/>
        <dbReference type="ChEBI" id="CHEBI:456215"/>
        <dbReference type="EC" id="6.1.1.20"/>
    </reaction>
</comment>
<dbReference type="FunFam" id="2.40.50.140:FF:000045">
    <property type="entry name" value="Phenylalanine--tRNA ligase beta subunit"/>
    <property type="match status" value="1"/>
</dbReference>
<dbReference type="CDD" id="cd02796">
    <property type="entry name" value="tRNA_bind_bactPheRS"/>
    <property type="match status" value="1"/>
</dbReference>
<dbReference type="Pfam" id="PF03483">
    <property type="entry name" value="B3_4"/>
    <property type="match status" value="1"/>
</dbReference>
<evidence type="ECO:0000256" key="5">
    <source>
        <dbReference type="ARBA" id="ARBA00022555"/>
    </source>
</evidence>
<dbReference type="PANTHER" id="PTHR10947">
    <property type="entry name" value="PHENYLALANYL-TRNA SYNTHETASE BETA CHAIN AND LEUCINE-RICH REPEAT-CONTAINING PROTEIN 47"/>
    <property type="match status" value="1"/>
</dbReference>
<feature type="domain" description="B5" evidence="19">
    <location>
        <begin position="403"/>
        <end position="474"/>
    </location>
</feature>
<dbReference type="SUPFAM" id="SSF55681">
    <property type="entry name" value="Class II aaRS and biotin synthetases"/>
    <property type="match status" value="1"/>
</dbReference>
<evidence type="ECO:0000259" key="17">
    <source>
        <dbReference type="PROSITE" id="PS50886"/>
    </source>
</evidence>
<feature type="binding site" evidence="15">
    <location>
        <position position="458"/>
    </location>
    <ligand>
        <name>Mg(2+)</name>
        <dbReference type="ChEBI" id="CHEBI:18420"/>
        <note>shared with alpha subunit</note>
    </ligand>
</feature>
<dbReference type="AlphaFoldDB" id="A0A7V5VF49"/>
<dbReference type="Gene3D" id="3.30.70.380">
    <property type="entry name" value="Ferrodoxin-fold anticodon-binding domain"/>
    <property type="match status" value="1"/>
</dbReference>
<keyword evidence="7 15" id="KW-0479">Metal-binding</keyword>